<name>A0A409VTQ4_9AGAR</name>
<comment type="similarity">
    <text evidence="3">Belongs to the INCENP family.</text>
</comment>
<dbReference type="GO" id="GO:0005634">
    <property type="term" value="C:nucleus"/>
    <property type="evidence" value="ECO:0007669"/>
    <property type="project" value="UniProtKB-SubCell"/>
</dbReference>
<dbReference type="OrthoDB" id="6123at2759"/>
<evidence type="ECO:0000256" key="5">
    <source>
        <dbReference type="ARBA" id="ARBA00022829"/>
    </source>
</evidence>
<dbReference type="PANTHER" id="PTHR13142:SF1">
    <property type="entry name" value="INNER CENTROMERE PROTEIN"/>
    <property type="match status" value="1"/>
</dbReference>
<dbReference type="Gene3D" id="6.10.250.2990">
    <property type="match status" value="1"/>
</dbReference>
<feature type="region of interest" description="Disordered" evidence="8">
    <location>
        <begin position="1015"/>
        <end position="1100"/>
    </location>
</feature>
<evidence type="ECO:0000256" key="2">
    <source>
        <dbReference type="ARBA" id="ARBA00004186"/>
    </source>
</evidence>
<evidence type="ECO:0000313" key="10">
    <source>
        <dbReference type="EMBL" id="PPQ69634.1"/>
    </source>
</evidence>
<feature type="region of interest" description="Disordered" evidence="8">
    <location>
        <begin position="393"/>
        <end position="427"/>
    </location>
</feature>
<feature type="compositionally biased region" description="Low complexity" evidence="8">
    <location>
        <begin position="835"/>
        <end position="849"/>
    </location>
</feature>
<dbReference type="InParanoid" id="A0A409VTQ4"/>
<keyword evidence="7" id="KW-0539">Nucleus</keyword>
<feature type="compositionally biased region" description="Low complexity" evidence="8">
    <location>
        <begin position="1038"/>
        <end position="1059"/>
    </location>
</feature>
<evidence type="ECO:0000256" key="7">
    <source>
        <dbReference type="ARBA" id="ARBA00023242"/>
    </source>
</evidence>
<accession>A0A409VTQ4</accession>
<feature type="domain" description="Inner centromere protein ARK-binding" evidence="9">
    <location>
        <begin position="1075"/>
        <end position="1131"/>
    </location>
</feature>
<dbReference type="Proteomes" id="UP000284706">
    <property type="component" value="Unassembled WGS sequence"/>
</dbReference>
<proteinExistence type="inferred from homology"/>
<feature type="compositionally biased region" description="Polar residues" evidence="8">
    <location>
        <begin position="481"/>
        <end position="495"/>
    </location>
</feature>
<feature type="compositionally biased region" description="Polar residues" evidence="8">
    <location>
        <begin position="750"/>
        <end position="762"/>
    </location>
</feature>
<feature type="region of interest" description="Disordered" evidence="8">
    <location>
        <begin position="865"/>
        <end position="986"/>
    </location>
</feature>
<evidence type="ECO:0000256" key="4">
    <source>
        <dbReference type="ARBA" id="ARBA00022490"/>
    </source>
</evidence>
<dbReference type="EMBL" id="NHYE01005567">
    <property type="protein sequence ID" value="PPQ69634.1"/>
    <property type="molecule type" value="Genomic_DNA"/>
</dbReference>
<evidence type="ECO:0000256" key="1">
    <source>
        <dbReference type="ARBA" id="ARBA00004123"/>
    </source>
</evidence>
<keyword evidence="4" id="KW-0963">Cytoplasm</keyword>
<feature type="region of interest" description="Disordered" evidence="8">
    <location>
        <begin position="478"/>
        <end position="615"/>
    </location>
</feature>
<feature type="compositionally biased region" description="Low complexity" evidence="8">
    <location>
        <begin position="875"/>
        <end position="887"/>
    </location>
</feature>
<dbReference type="InterPro" id="IPR005635">
    <property type="entry name" value="Inner_centromere_prot_ARK-bd"/>
</dbReference>
<feature type="compositionally biased region" description="Basic and acidic residues" evidence="8">
    <location>
        <begin position="503"/>
        <end position="522"/>
    </location>
</feature>
<comment type="caution">
    <text evidence="10">The sequence shown here is derived from an EMBL/GenBank/DDBJ whole genome shotgun (WGS) entry which is preliminary data.</text>
</comment>
<evidence type="ECO:0000256" key="3">
    <source>
        <dbReference type="ARBA" id="ARBA00010042"/>
    </source>
</evidence>
<keyword evidence="11" id="KW-1185">Reference proteome</keyword>
<dbReference type="STRING" id="231916.A0A409VTQ4"/>
<feature type="region of interest" description="Disordered" evidence="8">
    <location>
        <begin position="692"/>
        <end position="849"/>
    </location>
</feature>
<feature type="compositionally biased region" description="Basic and acidic residues" evidence="8">
    <location>
        <begin position="556"/>
        <end position="570"/>
    </location>
</feature>
<feature type="compositionally biased region" description="Polar residues" evidence="8">
    <location>
        <begin position="199"/>
        <end position="240"/>
    </location>
</feature>
<dbReference type="PANTHER" id="PTHR13142">
    <property type="entry name" value="INNER CENTROMERE PROTEIN"/>
    <property type="match status" value="1"/>
</dbReference>
<sequence>MVMAHQGLLSWANSVRLTMVQDPGRQGFKDDVQRNGFLFLDDYLDNILSGAKQDSVGSPLIELVKTPGRKKTIARKPKLMSSKLGTVVSRIEKDDPGGESAMEGEDPISLPISMSQKQPEIKNHLSLPTLDRTTAPFRQPLAPIQPINVVTGSTLNQQLHLSPQAAVKPTGDAPATIQEQSKDLSIIAEDEEPSDRSHVSNSVLAAPLSSGSDPVVKSTSEAPSMRNPSSEEIDRNSNVSRQDDATTTSSSSMDTFHSIPLRSPPPPAAEELKKAEDFVTQNKTELHPPVSSNDEGSYSIHDFREDHLSTERKLNDKSVTPSFPTLPEPMPIRKSMKPPRDPSLNAVMTGAATPGGPLGGKRTSWLMKAREVKALEGGFKKPFAFATNILSSMPPVPQGTKRKSGEMSASQSGPESEERQFKIAKTEDNLTTRLYHELERESLQQQVVKSGFGSDATIRDPEPEEVLGILKKAVEGLGARSSKSMAKSPGETNAATILAEARPALDGRLLENGQKEEEKSTHMESAFAISPVSKLPESETSAERRNDARLSVSELFPKDARMKEKHKAPEKVFTFKLHDEAAQASNTHDSSKPRASTSTTPPNSPPPQQGTQLPQITQVFSKHTPVFVPPASVLAPVKPSNVFSPPVQAEDADSRNGLKALPSSTTLIPPPVVPLTAHSTLESVQSDAVFDRESIPSWMPSTQDTDYTSYDNQTQSQNPQICDQDDSWPVDEKLSAGVQWTFGGSKEDSMTWSTLPTQSQRGDTGPVPAPSPTQERQQEYKPSDSVQIPGAFDHQVKGSVDEQDVMMQDPELEEAVLGVSKATSSITESKLPPRSQSQMSVASSESSQSQLGFFGQASKLLSSALGTGKKKQPEVKAVLQKAAVAAKKQQEEADKKAARLKEMESRRQLALQRKAEEERARALEEERKMKEDAERRKKEREGNTEKRTLKLPSAKKDEESHKKRKIEPEKKPEVKKPPPSVLLGKSHLKSAMKQTAANTSFAYGSLAYAASTSHLEAATPGTSKGKEKEQNVYDDDVSQPSQVVQSQMAARAKAQINAAKKVEPAIPSESIELPDINSEYSDSEDEDRVRTFDPPEWAQSPELRQALEMQSTINPDDIFGAVRPLRMEEIFKTRTSRFRARTSSANWSGSDRLTLQEEKEYARRMGFK</sequence>
<protein>
    <recommendedName>
        <fullName evidence="9">Inner centromere protein ARK-binding domain-containing protein</fullName>
    </recommendedName>
</protein>
<dbReference type="GO" id="GO:0007059">
    <property type="term" value="P:chromosome segregation"/>
    <property type="evidence" value="ECO:0007669"/>
    <property type="project" value="UniProtKB-KW"/>
</dbReference>
<dbReference type="Pfam" id="PF03941">
    <property type="entry name" value="INCENP_ARK-bind"/>
    <property type="match status" value="1"/>
</dbReference>
<feature type="compositionally biased region" description="Basic and acidic residues" evidence="8">
    <location>
        <begin position="888"/>
        <end position="976"/>
    </location>
</feature>
<evidence type="ECO:0000313" key="11">
    <source>
        <dbReference type="Proteomes" id="UP000284706"/>
    </source>
</evidence>
<feature type="region of interest" description="Disordered" evidence="8">
    <location>
        <begin position="645"/>
        <end position="671"/>
    </location>
</feature>
<feature type="compositionally biased region" description="Basic and acidic residues" evidence="8">
    <location>
        <begin position="416"/>
        <end position="427"/>
    </location>
</feature>
<evidence type="ECO:0000256" key="8">
    <source>
        <dbReference type="SAM" id="MobiDB-lite"/>
    </source>
</evidence>
<dbReference type="AlphaFoldDB" id="A0A409VTQ4"/>
<dbReference type="GO" id="GO:0005819">
    <property type="term" value="C:spindle"/>
    <property type="evidence" value="ECO:0007669"/>
    <property type="project" value="UniProtKB-SubCell"/>
</dbReference>
<feature type="region of interest" description="Disordered" evidence="8">
    <location>
        <begin position="310"/>
        <end position="340"/>
    </location>
</feature>
<keyword evidence="5" id="KW-0159">Chromosome partition</keyword>
<feature type="compositionally biased region" description="Low complexity" evidence="8">
    <location>
        <begin position="245"/>
        <end position="255"/>
    </location>
</feature>
<reference evidence="10 11" key="1">
    <citation type="journal article" date="2018" name="Evol. Lett.">
        <title>Horizontal gene cluster transfer increased hallucinogenic mushroom diversity.</title>
        <authorList>
            <person name="Reynolds H.T."/>
            <person name="Vijayakumar V."/>
            <person name="Gluck-Thaler E."/>
            <person name="Korotkin H.B."/>
            <person name="Matheny P.B."/>
            <person name="Slot J.C."/>
        </authorList>
    </citation>
    <scope>NUCLEOTIDE SEQUENCE [LARGE SCALE GENOMIC DNA]</scope>
    <source>
        <strain evidence="10 11">SRW20</strain>
    </source>
</reference>
<organism evidence="10 11">
    <name type="scientific">Gymnopilus dilepis</name>
    <dbReference type="NCBI Taxonomy" id="231916"/>
    <lineage>
        <taxon>Eukaryota</taxon>
        <taxon>Fungi</taxon>
        <taxon>Dikarya</taxon>
        <taxon>Basidiomycota</taxon>
        <taxon>Agaricomycotina</taxon>
        <taxon>Agaricomycetes</taxon>
        <taxon>Agaricomycetidae</taxon>
        <taxon>Agaricales</taxon>
        <taxon>Agaricineae</taxon>
        <taxon>Hymenogastraceae</taxon>
        <taxon>Gymnopilus</taxon>
    </lineage>
</organism>
<evidence type="ECO:0000259" key="9">
    <source>
        <dbReference type="Pfam" id="PF03941"/>
    </source>
</evidence>
<evidence type="ECO:0000256" key="6">
    <source>
        <dbReference type="ARBA" id="ARBA00023212"/>
    </source>
</evidence>
<gene>
    <name evidence="10" type="ORF">CVT26_001510</name>
</gene>
<keyword evidence="6" id="KW-0206">Cytoskeleton</keyword>
<feature type="region of interest" description="Disordered" evidence="8">
    <location>
        <begin position="190"/>
        <end position="271"/>
    </location>
</feature>
<feature type="compositionally biased region" description="Polar residues" evidence="8">
    <location>
        <begin position="699"/>
        <end position="721"/>
    </location>
</feature>
<comment type="subcellular location">
    <subcellularLocation>
        <location evidence="2">Cytoplasm</location>
        <location evidence="2">Cytoskeleton</location>
        <location evidence="2">Spindle</location>
    </subcellularLocation>
    <subcellularLocation>
        <location evidence="1">Nucleus</location>
    </subcellularLocation>
</comment>